<dbReference type="SUPFAM" id="SSF46785">
    <property type="entry name" value="Winged helix' DNA-binding domain"/>
    <property type="match status" value="1"/>
</dbReference>
<evidence type="ECO:0000259" key="5">
    <source>
        <dbReference type="PROSITE" id="PS50931"/>
    </source>
</evidence>
<dbReference type="InterPro" id="IPR005119">
    <property type="entry name" value="LysR_subst-bd"/>
</dbReference>
<dbReference type="InterPro" id="IPR058163">
    <property type="entry name" value="LysR-type_TF_proteobact-type"/>
</dbReference>
<dbReference type="CDD" id="cd08471">
    <property type="entry name" value="PBP2_CrgA_like_2"/>
    <property type="match status" value="1"/>
</dbReference>
<dbReference type="InterPro" id="IPR000847">
    <property type="entry name" value="LysR_HTH_N"/>
</dbReference>
<dbReference type="PANTHER" id="PTHR30537">
    <property type="entry name" value="HTH-TYPE TRANSCRIPTIONAL REGULATOR"/>
    <property type="match status" value="1"/>
</dbReference>
<evidence type="ECO:0000313" key="7">
    <source>
        <dbReference type="Proteomes" id="UP000274346"/>
    </source>
</evidence>
<dbReference type="PROSITE" id="PS50931">
    <property type="entry name" value="HTH_LYSR"/>
    <property type="match status" value="1"/>
</dbReference>
<dbReference type="GO" id="GO:0006351">
    <property type="term" value="P:DNA-templated transcription"/>
    <property type="evidence" value="ECO:0007669"/>
    <property type="project" value="TreeGrafter"/>
</dbReference>
<dbReference type="Proteomes" id="UP000274346">
    <property type="component" value="Chromosome"/>
</dbReference>
<sequence>MDRLSAMALLVKVTELGSMSAAARALHTPLTTVSRNIAELESALGARLLTRTTRRLTLTDAGVEYVAAARRILEEVENAERQAAGEYLQPKGELVIAAPTMFGRVHVLPVVSDFLARYPQINVRLLLSDRNADLIGDHVDLAVRIGTLPDSGMVATRLGEMRIVTCAQPLLLAKHGVPQRPRELAGLPIISIESPMPYSGWRFRAAEAADQLVALRAVLSVTTPESAADAARLGVGVARLLHYQAIDGLTRGELQLILESVEPEPTPVHLLYTSRDLAPLKLRKFLSFAAPALRRALLRIAGTA</sequence>
<comment type="similarity">
    <text evidence="1">Belongs to the LysR transcriptional regulatory family.</text>
</comment>
<dbReference type="Pfam" id="PF03466">
    <property type="entry name" value="LysR_substrate"/>
    <property type="match status" value="1"/>
</dbReference>
<evidence type="ECO:0000256" key="3">
    <source>
        <dbReference type="ARBA" id="ARBA00023125"/>
    </source>
</evidence>
<gene>
    <name evidence="6" type="primary">dmlR_1</name>
    <name evidence="6" type="ORF">NCTC13098_00071</name>
</gene>
<evidence type="ECO:0000256" key="1">
    <source>
        <dbReference type="ARBA" id="ARBA00009437"/>
    </source>
</evidence>
<dbReference type="KEGG" id="rtg:NCTC13098_00071"/>
<dbReference type="InterPro" id="IPR036388">
    <property type="entry name" value="WH-like_DNA-bd_sf"/>
</dbReference>
<dbReference type="Gene3D" id="1.10.10.10">
    <property type="entry name" value="Winged helix-like DNA-binding domain superfamily/Winged helix DNA-binding domain"/>
    <property type="match status" value="1"/>
</dbReference>
<keyword evidence="2" id="KW-0805">Transcription regulation</keyword>
<dbReference type="Pfam" id="PF00126">
    <property type="entry name" value="HTH_1"/>
    <property type="match status" value="1"/>
</dbReference>
<dbReference type="GO" id="GO:0003700">
    <property type="term" value="F:DNA-binding transcription factor activity"/>
    <property type="evidence" value="ECO:0007669"/>
    <property type="project" value="InterPro"/>
</dbReference>
<evidence type="ECO:0000313" key="6">
    <source>
        <dbReference type="EMBL" id="VDR23800.1"/>
    </source>
</evidence>
<keyword evidence="3" id="KW-0238">DNA-binding</keyword>
<dbReference type="GO" id="GO:0043565">
    <property type="term" value="F:sequence-specific DNA binding"/>
    <property type="evidence" value="ECO:0007669"/>
    <property type="project" value="TreeGrafter"/>
</dbReference>
<protein>
    <submittedName>
        <fullName evidence="6">D-malate degradation protein R</fullName>
    </submittedName>
</protein>
<feature type="domain" description="HTH lysR-type" evidence="5">
    <location>
        <begin position="1"/>
        <end position="59"/>
    </location>
</feature>
<organism evidence="6 7">
    <name type="scientific">Raoultella terrigena</name>
    <name type="common">Klebsiella terrigena</name>
    <dbReference type="NCBI Taxonomy" id="577"/>
    <lineage>
        <taxon>Bacteria</taxon>
        <taxon>Pseudomonadati</taxon>
        <taxon>Pseudomonadota</taxon>
        <taxon>Gammaproteobacteria</taxon>
        <taxon>Enterobacterales</taxon>
        <taxon>Enterobacteriaceae</taxon>
        <taxon>Klebsiella/Raoultella group</taxon>
        <taxon>Raoultella</taxon>
    </lineage>
</organism>
<dbReference type="FunFam" id="1.10.10.10:FF:000001">
    <property type="entry name" value="LysR family transcriptional regulator"/>
    <property type="match status" value="1"/>
</dbReference>
<proteinExistence type="inferred from homology"/>
<keyword evidence="4" id="KW-0804">Transcription</keyword>
<dbReference type="InterPro" id="IPR036390">
    <property type="entry name" value="WH_DNA-bd_sf"/>
</dbReference>
<dbReference type="SUPFAM" id="SSF53850">
    <property type="entry name" value="Periplasmic binding protein-like II"/>
    <property type="match status" value="1"/>
</dbReference>
<dbReference type="PANTHER" id="PTHR30537:SF5">
    <property type="entry name" value="HTH-TYPE TRANSCRIPTIONAL ACTIVATOR TTDR-RELATED"/>
    <property type="match status" value="1"/>
</dbReference>
<dbReference type="Gene3D" id="3.40.190.290">
    <property type="match status" value="1"/>
</dbReference>
<evidence type="ECO:0000256" key="4">
    <source>
        <dbReference type="ARBA" id="ARBA00023163"/>
    </source>
</evidence>
<dbReference type="AlphaFoldDB" id="A0A3P8LXL9"/>
<evidence type="ECO:0000256" key="2">
    <source>
        <dbReference type="ARBA" id="ARBA00023015"/>
    </source>
</evidence>
<accession>A0A3P8LXL9</accession>
<reference evidence="6 7" key="1">
    <citation type="submission" date="2018-12" db="EMBL/GenBank/DDBJ databases">
        <authorList>
            <consortium name="Pathogen Informatics"/>
        </authorList>
    </citation>
    <scope>NUCLEOTIDE SEQUENCE [LARGE SCALE GENOMIC DNA]</scope>
    <source>
        <strain evidence="6 7">NCTC13098</strain>
    </source>
</reference>
<name>A0A3P8LXL9_RAOTE</name>
<dbReference type="EMBL" id="LR131271">
    <property type="protein sequence ID" value="VDR23800.1"/>
    <property type="molecule type" value="Genomic_DNA"/>
</dbReference>